<evidence type="ECO:0008006" key="3">
    <source>
        <dbReference type="Google" id="ProtNLM"/>
    </source>
</evidence>
<dbReference type="InterPro" id="IPR020568">
    <property type="entry name" value="Ribosomal_Su5_D2-typ_SF"/>
</dbReference>
<dbReference type="SUPFAM" id="SSF54211">
    <property type="entry name" value="Ribosomal protein S5 domain 2-like"/>
    <property type="match status" value="1"/>
</dbReference>
<proteinExistence type="predicted"/>
<sequence length="267" mass="30012">MKLAKVKPNSSKIPIIAGLLLVFLPGVYEGYQYWPHYESYTAMGELVDVKQLGIQGSVQFVYLKEGVTRNRQEKKEAQKLMPDALFETTDAEALDYLQEEAEEGEAYRYETIRNAVVSTLGQDGDEANEESIEFKISTLDDEASMYIGDSFGLMVAIGLYEEAHNLDFSWGGRFTIAGTGTMEDDHTVGSVGGIRDKLRTAERDRAEYFFVPKDKETYMNEGMSNEEEAFLAAKELDLQLNIVPVVTLEEAITFLKDLNYMTIPKGD</sequence>
<gene>
    <name evidence="1" type="ORF">ACFSUF_21375</name>
</gene>
<name>A0ABW5PJA9_9BACL</name>
<keyword evidence="2" id="KW-1185">Reference proteome</keyword>
<organism evidence="1 2">
    <name type="scientific">Paenibacillus gansuensis</name>
    <dbReference type="NCBI Taxonomy" id="306542"/>
    <lineage>
        <taxon>Bacteria</taxon>
        <taxon>Bacillati</taxon>
        <taxon>Bacillota</taxon>
        <taxon>Bacilli</taxon>
        <taxon>Bacillales</taxon>
        <taxon>Paenibacillaceae</taxon>
        <taxon>Paenibacillus</taxon>
    </lineage>
</organism>
<dbReference type="InterPro" id="IPR014721">
    <property type="entry name" value="Ribsml_uS5_D2-typ_fold_subgr"/>
</dbReference>
<dbReference type="RefSeq" id="WP_377606400.1">
    <property type="nucleotide sequence ID" value="NZ_JBHUME010000015.1"/>
</dbReference>
<comment type="caution">
    <text evidence="1">The sequence shown here is derived from an EMBL/GenBank/DDBJ whole genome shotgun (WGS) entry which is preliminary data.</text>
</comment>
<dbReference type="Proteomes" id="UP001597541">
    <property type="component" value="Unassembled WGS sequence"/>
</dbReference>
<reference evidence="2" key="1">
    <citation type="journal article" date="2019" name="Int. J. Syst. Evol. Microbiol.">
        <title>The Global Catalogue of Microorganisms (GCM) 10K type strain sequencing project: providing services to taxonomists for standard genome sequencing and annotation.</title>
        <authorList>
            <consortium name="The Broad Institute Genomics Platform"/>
            <consortium name="The Broad Institute Genome Sequencing Center for Infectious Disease"/>
            <person name="Wu L."/>
            <person name="Ma J."/>
        </authorList>
    </citation>
    <scope>NUCLEOTIDE SEQUENCE [LARGE SCALE GENOMIC DNA]</scope>
    <source>
        <strain evidence="2">KCTC 3950</strain>
    </source>
</reference>
<evidence type="ECO:0000313" key="2">
    <source>
        <dbReference type="Proteomes" id="UP001597541"/>
    </source>
</evidence>
<accession>A0ABW5PJA9</accession>
<evidence type="ECO:0000313" key="1">
    <source>
        <dbReference type="EMBL" id="MFD2614971.1"/>
    </source>
</evidence>
<dbReference type="EMBL" id="JBHUME010000015">
    <property type="protein sequence ID" value="MFD2614971.1"/>
    <property type="molecule type" value="Genomic_DNA"/>
</dbReference>
<protein>
    <recommendedName>
        <fullName evidence="3">Lon proteolytic domain-containing protein</fullName>
    </recommendedName>
</protein>
<dbReference type="Gene3D" id="3.30.230.10">
    <property type="match status" value="1"/>
</dbReference>